<dbReference type="EMBL" id="CDMC01000006">
    <property type="protein sequence ID" value="CEN61317.1"/>
    <property type="molecule type" value="Genomic_DNA"/>
</dbReference>
<reference evidence="2" key="1">
    <citation type="journal article" date="2016" name="Genome Announc.">
        <title>Draft genome sequences of fungus Aspergillus calidoustus.</title>
        <authorList>
            <person name="Horn F."/>
            <person name="Linde J."/>
            <person name="Mattern D.J."/>
            <person name="Walther G."/>
            <person name="Guthke R."/>
            <person name="Scherlach K."/>
            <person name="Martin K."/>
            <person name="Brakhage A.A."/>
            <person name="Petzke L."/>
            <person name="Valiante V."/>
        </authorList>
    </citation>
    <scope>NUCLEOTIDE SEQUENCE [LARGE SCALE GENOMIC DNA]</scope>
    <source>
        <strain evidence="2">SF006504</strain>
    </source>
</reference>
<protein>
    <recommendedName>
        <fullName evidence="3">F-box domain-containing protein</fullName>
    </recommendedName>
</protein>
<dbReference type="Gene3D" id="3.80.10.10">
    <property type="entry name" value="Ribonuclease Inhibitor"/>
    <property type="match status" value="1"/>
</dbReference>
<dbReference type="AlphaFoldDB" id="A0A0U5GNZ2"/>
<name>A0A0U5GNZ2_ASPCI</name>
<dbReference type="OrthoDB" id="3945550at2759"/>
<dbReference type="SUPFAM" id="SSF52047">
    <property type="entry name" value="RNI-like"/>
    <property type="match status" value="1"/>
</dbReference>
<evidence type="ECO:0000313" key="2">
    <source>
        <dbReference type="Proteomes" id="UP000054771"/>
    </source>
</evidence>
<sequence>MSLSFETLPPEILATVCEILASEHLPTLQALSLANQHCCALANSYRFQNIHFAVDAEDRFLVDIQHWERVLKNMNGFHTVRRLSVDGHPPSSRYKELDPSDDTSTPGYFQTSFSVEDEWFSFEARYFDLLHLQNVIDTGDGIEDFNITTPAQLDAWRPLSGFLQKLQGLKSLVWLNTSQFPPCLLETEEPYAINTHESALATSPSLASIVCTIRQDWGSFVNNKAAVMQMAAGAAPNLTELYIKKWRYSDPDTDPPVEVEPRDLFVGFPKTISGLRSLSLNDPSFDDIERWNGHVLFSNLEMLQVETACNFTVLSKECANTALERHGKTLEKLGMVFLDYDSFGARTTPQIVDEIQSSCPNLRHLALRIPRSNGNAAEVSIYRALGRISSLRHLAIELDCDRNTPADNPHIKEALINAAVDETLIRSILDTVAGPGSSLRALKVEIFLGDIPGGLRRIASLMQSTWEVDRFLGGAFVRKTDHWRKRDDIRSGMPGGANKWLEETSGYSKPFRNLWPAKGDSWLDDWHSFPLQLD</sequence>
<dbReference type="InterPro" id="IPR032675">
    <property type="entry name" value="LRR_dom_sf"/>
</dbReference>
<organism evidence="1 2">
    <name type="scientific">Aspergillus calidoustus</name>
    <dbReference type="NCBI Taxonomy" id="454130"/>
    <lineage>
        <taxon>Eukaryota</taxon>
        <taxon>Fungi</taxon>
        <taxon>Dikarya</taxon>
        <taxon>Ascomycota</taxon>
        <taxon>Pezizomycotina</taxon>
        <taxon>Eurotiomycetes</taxon>
        <taxon>Eurotiomycetidae</taxon>
        <taxon>Eurotiales</taxon>
        <taxon>Aspergillaceae</taxon>
        <taxon>Aspergillus</taxon>
        <taxon>Aspergillus subgen. Nidulantes</taxon>
    </lineage>
</organism>
<dbReference type="STRING" id="454130.A0A0U5GNZ2"/>
<evidence type="ECO:0000313" key="1">
    <source>
        <dbReference type="EMBL" id="CEN61317.1"/>
    </source>
</evidence>
<evidence type="ECO:0008006" key="3">
    <source>
        <dbReference type="Google" id="ProtNLM"/>
    </source>
</evidence>
<dbReference type="OMA" id="SKWCNIA"/>
<proteinExistence type="predicted"/>
<keyword evidence="2" id="KW-1185">Reference proteome</keyword>
<accession>A0A0U5GNZ2</accession>
<gene>
    <name evidence="1" type="ORF">ASPCAL07973</name>
</gene>
<dbReference type="Proteomes" id="UP000054771">
    <property type="component" value="Unassembled WGS sequence"/>
</dbReference>